<name>A0A7C8IP55_9PEZI</name>
<dbReference type="Proteomes" id="UP000481858">
    <property type="component" value="Unassembled WGS sequence"/>
</dbReference>
<dbReference type="PANTHER" id="PTHR40466:SF1">
    <property type="entry name" value="FUNGAL PROTEIN"/>
    <property type="match status" value="1"/>
</dbReference>
<protein>
    <submittedName>
        <fullName evidence="2">Uncharacterized protein</fullName>
    </submittedName>
</protein>
<dbReference type="InParanoid" id="A0A7C8IP55"/>
<sequence>MSSIIARRALLSSRTFSPRTFSTTSRRLAQATDPTLKAEEKRNPEVMILGGVMLLALGGAGLYFGRSPTTSTSESTVSVAKSGMPWETGAEEGKYRYYPGGDGSVEPKDAPSAVNVVVIPDVNLPKRLHDKYNKWGKDVSFGNFVSSQS</sequence>
<comment type="caution">
    <text evidence="2">The sequence shown here is derived from an EMBL/GenBank/DDBJ whole genome shotgun (WGS) entry which is preliminary data.</text>
</comment>
<keyword evidence="3" id="KW-1185">Reference proteome</keyword>
<keyword evidence="1" id="KW-0472">Membrane</keyword>
<dbReference type="InterPro" id="IPR039965">
    <property type="entry name" value="C3H7.08c"/>
</dbReference>
<gene>
    <name evidence="2" type="ORF">GQX73_g4864</name>
</gene>
<accession>A0A7C8IP55</accession>
<evidence type="ECO:0000256" key="1">
    <source>
        <dbReference type="SAM" id="Phobius"/>
    </source>
</evidence>
<dbReference type="EMBL" id="WUBL01000047">
    <property type="protein sequence ID" value="KAF2968686.1"/>
    <property type="molecule type" value="Genomic_DNA"/>
</dbReference>
<evidence type="ECO:0000313" key="2">
    <source>
        <dbReference type="EMBL" id="KAF2968686.1"/>
    </source>
</evidence>
<evidence type="ECO:0000313" key="3">
    <source>
        <dbReference type="Proteomes" id="UP000481858"/>
    </source>
</evidence>
<reference evidence="2 3" key="1">
    <citation type="submission" date="2019-12" db="EMBL/GenBank/DDBJ databases">
        <title>Draft genome sequence of the ascomycete Xylaria multiplex DSM 110363.</title>
        <authorList>
            <person name="Buettner E."/>
            <person name="Kellner H."/>
        </authorList>
    </citation>
    <scope>NUCLEOTIDE SEQUENCE [LARGE SCALE GENOMIC DNA]</scope>
    <source>
        <strain evidence="2 3">DSM 110363</strain>
    </source>
</reference>
<keyword evidence="1" id="KW-1133">Transmembrane helix</keyword>
<dbReference type="PANTHER" id="PTHR40466">
    <property type="entry name" value="EXPRESSED PROTEIN"/>
    <property type="match status" value="1"/>
</dbReference>
<feature type="transmembrane region" description="Helical" evidence="1">
    <location>
        <begin position="46"/>
        <end position="65"/>
    </location>
</feature>
<keyword evidence="1" id="KW-0812">Transmembrane</keyword>
<dbReference type="AlphaFoldDB" id="A0A7C8IP55"/>
<proteinExistence type="predicted"/>
<organism evidence="2 3">
    <name type="scientific">Xylaria multiplex</name>
    <dbReference type="NCBI Taxonomy" id="323545"/>
    <lineage>
        <taxon>Eukaryota</taxon>
        <taxon>Fungi</taxon>
        <taxon>Dikarya</taxon>
        <taxon>Ascomycota</taxon>
        <taxon>Pezizomycotina</taxon>
        <taxon>Sordariomycetes</taxon>
        <taxon>Xylariomycetidae</taxon>
        <taxon>Xylariales</taxon>
        <taxon>Xylariaceae</taxon>
        <taxon>Xylaria</taxon>
    </lineage>
</organism>
<dbReference type="OrthoDB" id="3141857at2759"/>